<dbReference type="Pfam" id="PF04230">
    <property type="entry name" value="PS_pyruv_trans"/>
    <property type="match status" value="1"/>
</dbReference>
<dbReference type="GeneID" id="64349293"/>
<reference evidence="2 3" key="1">
    <citation type="submission" date="2019-03" db="EMBL/GenBank/DDBJ databases">
        <title>Genome Sequencing and Assembly of Various Microbes Isolated from Partially Reclaimed Soil and Acid Mine Drainage (AMD) Site.</title>
        <authorList>
            <person name="Steinbock B."/>
            <person name="Bechtold R."/>
            <person name="Sevigny J.L."/>
            <person name="Thomas D."/>
            <person name="Cuthill L.R."/>
            <person name="Aveiro Johannsen E.J."/>
            <person name="Thomas K."/>
            <person name="Ghosh A."/>
        </authorList>
    </citation>
    <scope>NUCLEOTIDE SEQUENCE [LARGE SCALE GENOMIC DNA]</scope>
    <source>
        <strain evidence="2 3">S-A3</strain>
    </source>
</reference>
<dbReference type="Proteomes" id="UP000295163">
    <property type="component" value="Unassembled WGS sequence"/>
</dbReference>
<name>A0A4V3B1M3_KOCRO</name>
<dbReference type="PANTHER" id="PTHR36836">
    <property type="entry name" value="COLANIC ACID BIOSYNTHESIS PROTEIN WCAK"/>
    <property type="match status" value="1"/>
</dbReference>
<evidence type="ECO:0000313" key="2">
    <source>
        <dbReference type="EMBL" id="TDL37468.1"/>
    </source>
</evidence>
<protein>
    <submittedName>
        <fullName evidence="2">Polysaccharide pyruvyl transferase family protein</fullName>
    </submittedName>
</protein>
<evidence type="ECO:0000313" key="3">
    <source>
        <dbReference type="Proteomes" id="UP000295163"/>
    </source>
</evidence>
<dbReference type="PANTHER" id="PTHR36836:SF1">
    <property type="entry name" value="COLANIC ACID BIOSYNTHESIS PROTEIN WCAK"/>
    <property type="match status" value="1"/>
</dbReference>
<proteinExistence type="predicted"/>
<accession>A0A4V3B1M3</accession>
<keyword evidence="2" id="KW-0808">Transferase</keyword>
<organism evidence="2 3">
    <name type="scientific">Kocuria rosea</name>
    <name type="common">Deinococcus erythromyxa</name>
    <name type="synonym">Micrococcus rubens</name>
    <dbReference type="NCBI Taxonomy" id="1275"/>
    <lineage>
        <taxon>Bacteria</taxon>
        <taxon>Bacillati</taxon>
        <taxon>Actinomycetota</taxon>
        <taxon>Actinomycetes</taxon>
        <taxon>Micrococcales</taxon>
        <taxon>Micrococcaceae</taxon>
        <taxon>Kocuria</taxon>
    </lineage>
</organism>
<dbReference type="RefSeq" id="WP_133411722.1">
    <property type="nucleotide sequence ID" value="NZ_SMZT01000013.1"/>
</dbReference>
<feature type="domain" description="Polysaccharide pyruvyl transferase" evidence="1">
    <location>
        <begin position="13"/>
        <end position="290"/>
    </location>
</feature>
<gene>
    <name evidence="2" type="ORF">E2R59_17885</name>
</gene>
<sequence>MKVLLLHAYSAQNSGDGLLVELAKNLLLEARPGTTVTTVAIDATSFPDDSVVQWGTSNPSPSATKTKLNMIRTPLTSDKKVDELAEEAELIVGVGGGYMRGGTVTEAAKHMAAHFGQLRIASRHGHKAILLPQSIGPFLEPYGRVVRGHLSAINTVYVRDDISRDYLAALPNVSRLPDLAVLEMAEQVSVTPLPATGRPVIVARDLANRPGQYYSLMDALAETGRFDWAVQSKGRGNNDVPLTRKLAGYEAPDLATVLDKSEKSVVISTRLHGSMAALMAGVPTIHLSYERKGWGAFSDLGLDKYVLNARSTSPQQVLRLYEQLIDNQATYWASYLQAQSSIRETKQLLVRRLRESGVVHA</sequence>
<dbReference type="InterPro" id="IPR007345">
    <property type="entry name" value="Polysacch_pyruvyl_Trfase"/>
</dbReference>
<dbReference type="EMBL" id="SMZT01000013">
    <property type="protein sequence ID" value="TDL37468.1"/>
    <property type="molecule type" value="Genomic_DNA"/>
</dbReference>
<dbReference type="AlphaFoldDB" id="A0A4V3B1M3"/>
<comment type="caution">
    <text evidence="2">The sequence shown here is derived from an EMBL/GenBank/DDBJ whole genome shotgun (WGS) entry which is preliminary data.</text>
</comment>
<evidence type="ECO:0000259" key="1">
    <source>
        <dbReference type="Pfam" id="PF04230"/>
    </source>
</evidence>
<dbReference type="GO" id="GO:0016740">
    <property type="term" value="F:transferase activity"/>
    <property type="evidence" value="ECO:0007669"/>
    <property type="project" value="UniProtKB-KW"/>
</dbReference>